<feature type="transmembrane region" description="Helical" evidence="1">
    <location>
        <begin position="12"/>
        <end position="34"/>
    </location>
</feature>
<dbReference type="PANTHER" id="PTHR31852">
    <property type="entry name" value="LATE EMBRYOGENESIS ABUNDANT (LEA) HYDROXYPROLINE-RICH GLYCOPROTEIN FAMILY"/>
    <property type="match status" value="1"/>
</dbReference>
<evidence type="ECO:0000259" key="2">
    <source>
        <dbReference type="Pfam" id="PF03168"/>
    </source>
</evidence>
<keyword evidence="1" id="KW-0472">Membrane</keyword>
<dbReference type="OrthoDB" id="1894389at2759"/>
<feature type="domain" description="Late embryogenesis abundant protein LEA-2 subgroup" evidence="2">
    <location>
        <begin position="67"/>
        <end position="126"/>
    </location>
</feature>
<proteinExistence type="predicted"/>
<sequence>MSKSSQGGFKKFCVVLTLIIIVVLVVLFFSILMIKRPKVQPQPAILLNIDVQLSYPIKLNVSLGLDVTIKNPNYGSFKYENGTTYLYYHGKVVADAPIESGVIPARTTQNISTVVELMADQLSSSPYFLGDLSAGFLNFTASSTLHGKASFLNILKIQATSMTECYISVFLKGFTYSHCDSKITI</sequence>
<accession>A0A443PRN1</accession>
<keyword evidence="1" id="KW-0812">Transmembrane</keyword>
<dbReference type="Proteomes" id="UP000283530">
    <property type="component" value="Unassembled WGS sequence"/>
</dbReference>
<organism evidence="3 4">
    <name type="scientific">Cinnamomum micranthum f. kanehirae</name>
    <dbReference type="NCBI Taxonomy" id="337451"/>
    <lineage>
        <taxon>Eukaryota</taxon>
        <taxon>Viridiplantae</taxon>
        <taxon>Streptophyta</taxon>
        <taxon>Embryophyta</taxon>
        <taxon>Tracheophyta</taxon>
        <taxon>Spermatophyta</taxon>
        <taxon>Magnoliopsida</taxon>
        <taxon>Magnoliidae</taxon>
        <taxon>Laurales</taxon>
        <taxon>Lauraceae</taxon>
        <taxon>Cinnamomum</taxon>
    </lineage>
</organism>
<dbReference type="SUPFAM" id="SSF117070">
    <property type="entry name" value="LEA14-like"/>
    <property type="match status" value="1"/>
</dbReference>
<keyword evidence="4" id="KW-1185">Reference proteome</keyword>
<evidence type="ECO:0000313" key="4">
    <source>
        <dbReference type="Proteomes" id="UP000283530"/>
    </source>
</evidence>
<dbReference type="Pfam" id="PF03168">
    <property type="entry name" value="LEA_2"/>
    <property type="match status" value="1"/>
</dbReference>
<dbReference type="Gene3D" id="2.60.40.1820">
    <property type="match status" value="1"/>
</dbReference>
<dbReference type="AlphaFoldDB" id="A0A443PRN1"/>
<evidence type="ECO:0000256" key="1">
    <source>
        <dbReference type="SAM" id="Phobius"/>
    </source>
</evidence>
<dbReference type="InterPro" id="IPR055301">
    <property type="entry name" value="Lea14-like_2"/>
</dbReference>
<dbReference type="EMBL" id="QPKB01000010">
    <property type="protein sequence ID" value="RWR93427.1"/>
    <property type="molecule type" value="Genomic_DNA"/>
</dbReference>
<gene>
    <name evidence="3" type="ORF">CKAN_02267600</name>
</gene>
<evidence type="ECO:0000313" key="3">
    <source>
        <dbReference type="EMBL" id="RWR93427.1"/>
    </source>
</evidence>
<dbReference type="InterPro" id="IPR004864">
    <property type="entry name" value="LEA_2"/>
</dbReference>
<comment type="caution">
    <text evidence="3">The sequence shown here is derived from an EMBL/GenBank/DDBJ whole genome shotgun (WGS) entry which is preliminary data.</text>
</comment>
<name>A0A443PRN1_9MAGN</name>
<protein>
    <submittedName>
        <fullName evidence="3">Late embryogenesis abundant-like protein</fullName>
    </submittedName>
</protein>
<reference evidence="3 4" key="1">
    <citation type="journal article" date="2019" name="Nat. Plants">
        <title>Stout camphor tree genome fills gaps in understanding of flowering plant genome evolution.</title>
        <authorList>
            <person name="Chaw S.M."/>
            <person name="Liu Y.C."/>
            <person name="Wu Y.W."/>
            <person name="Wang H.Y."/>
            <person name="Lin C.I."/>
            <person name="Wu C.S."/>
            <person name="Ke H.M."/>
            <person name="Chang L.Y."/>
            <person name="Hsu C.Y."/>
            <person name="Yang H.T."/>
            <person name="Sudianto E."/>
            <person name="Hsu M.H."/>
            <person name="Wu K.P."/>
            <person name="Wang L.N."/>
            <person name="Leebens-Mack J.H."/>
            <person name="Tsai I.J."/>
        </authorList>
    </citation>
    <scope>NUCLEOTIDE SEQUENCE [LARGE SCALE GENOMIC DNA]</scope>
    <source>
        <strain evidence="4">cv. Chaw 1501</strain>
        <tissue evidence="3">Young leaves</tissue>
    </source>
</reference>
<keyword evidence="1" id="KW-1133">Transmembrane helix</keyword>